<dbReference type="OrthoDB" id="580980at2"/>
<evidence type="ECO:0000313" key="4">
    <source>
        <dbReference type="Proteomes" id="UP000031675"/>
    </source>
</evidence>
<evidence type="ECO:0000313" key="3">
    <source>
        <dbReference type="EMBL" id="KIH98120.1"/>
    </source>
</evidence>
<evidence type="ECO:0000256" key="1">
    <source>
        <dbReference type="SAM" id="Coils"/>
    </source>
</evidence>
<comment type="caution">
    <text evidence="3">The sequence shown here is derived from an EMBL/GenBank/DDBJ whole genome shotgun (WGS) entry which is preliminary data.</text>
</comment>
<feature type="region of interest" description="Disordered" evidence="2">
    <location>
        <begin position="153"/>
        <end position="196"/>
    </location>
</feature>
<organism evidence="3 4">
    <name type="scientific">Streptomonospora alba</name>
    <dbReference type="NCBI Taxonomy" id="183763"/>
    <lineage>
        <taxon>Bacteria</taxon>
        <taxon>Bacillati</taxon>
        <taxon>Actinomycetota</taxon>
        <taxon>Actinomycetes</taxon>
        <taxon>Streptosporangiales</taxon>
        <taxon>Nocardiopsidaceae</taxon>
        <taxon>Streptomonospora</taxon>
    </lineage>
</organism>
<name>A0A0C2JGU9_9ACTN</name>
<keyword evidence="1" id="KW-0175">Coiled coil</keyword>
<gene>
    <name evidence="3" type="ORF">LP52_15710</name>
</gene>
<accession>A0A0C2JGU9</accession>
<sequence length="332" mass="36757">MNFPPKGQLREAKARHTTVTSFLESGTVPPRSDLRQHLSAARQQREHYTAELEHLHSESGVRNDRVTLLRGLLTIAQGDAADVEEEIDQLTRVQHDRTSRIDRLHREITRLERFPHANGALADVEFAVCPRCMQSIAERHVEEGACRLCVQPEPEAEPEAPRRRSGRSRQPSTPDDALPLVVPDRSSAQAEQLATQREETNRLLMLGERELWRPMTSRPAVLPRMSMLVLSLPAVPEPAEGAPSREARIALTRPSDGAWCPCTTCRMLPTIIQPIRTTRPGHQAIDHACVSKPAPTLIPALTASAPIATIVWANRAISLSRKISAGFQCSGA</sequence>
<reference evidence="4" key="1">
    <citation type="journal article" date="2015" name="Chem. Biol.">
        <title>Structure, bioactivity, and resistance mechanism of streptomonomicin, an unusual lasso Peptide from an understudied halophilic actinomycete.</title>
        <authorList>
            <person name="Metelev M."/>
            <person name="Tietz J.I."/>
            <person name="Melby J.O."/>
            <person name="Blair P.M."/>
            <person name="Zhu L."/>
            <person name="Livnat I."/>
            <person name="Severinov K."/>
            <person name="Mitchell D.A."/>
        </authorList>
    </citation>
    <scope>NUCLEOTIDE SEQUENCE [LARGE SCALE GENOMIC DNA]</scope>
    <source>
        <strain evidence="4">YIM 90003</strain>
    </source>
</reference>
<dbReference type="EMBL" id="JROO01000029">
    <property type="protein sequence ID" value="KIH98120.1"/>
    <property type="molecule type" value="Genomic_DNA"/>
</dbReference>
<dbReference type="AlphaFoldDB" id="A0A0C2JGU9"/>
<proteinExistence type="predicted"/>
<dbReference type="STRING" id="183763.LP52_15710"/>
<keyword evidence="4" id="KW-1185">Reference proteome</keyword>
<feature type="compositionally biased region" description="Polar residues" evidence="2">
    <location>
        <begin position="186"/>
        <end position="195"/>
    </location>
</feature>
<protein>
    <submittedName>
        <fullName evidence="3">Uncharacterized protein</fullName>
    </submittedName>
</protein>
<dbReference type="Proteomes" id="UP000031675">
    <property type="component" value="Unassembled WGS sequence"/>
</dbReference>
<dbReference type="RefSeq" id="WP_157036348.1">
    <property type="nucleotide sequence ID" value="NZ_JROO01000029.1"/>
</dbReference>
<evidence type="ECO:0000256" key="2">
    <source>
        <dbReference type="SAM" id="MobiDB-lite"/>
    </source>
</evidence>
<feature type="coiled-coil region" evidence="1">
    <location>
        <begin position="31"/>
        <end position="93"/>
    </location>
</feature>